<evidence type="ECO:0000313" key="1">
    <source>
        <dbReference type="EMBL" id="VEL30535.1"/>
    </source>
</evidence>
<accession>A0A448X838</accession>
<dbReference type="Proteomes" id="UP000784294">
    <property type="component" value="Unassembled WGS sequence"/>
</dbReference>
<dbReference type="EMBL" id="CAAALY010113020">
    <property type="protein sequence ID" value="VEL30535.1"/>
    <property type="molecule type" value="Genomic_DNA"/>
</dbReference>
<protein>
    <submittedName>
        <fullName evidence="1">Uncharacterized protein</fullName>
    </submittedName>
</protein>
<comment type="caution">
    <text evidence="1">The sequence shown here is derived from an EMBL/GenBank/DDBJ whole genome shotgun (WGS) entry which is preliminary data.</text>
</comment>
<proteinExistence type="predicted"/>
<dbReference type="AlphaFoldDB" id="A0A448X838"/>
<sequence>MFAERRGTFMSAISSYETLMPSSSLLLPFDRTSPTYTLLGERLSPEESARGAPCSQVDEEFQALDVELDSTLVDCCSSLEVLFQFADISIISLLAPLVRQVRLHFDLNVHTWTNISL</sequence>
<name>A0A448X838_9PLAT</name>
<evidence type="ECO:0000313" key="2">
    <source>
        <dbReference type="Proteomes" id="UP000784294"/>
    </source>
</evidence>
<organism evidence="1 2">
    <name type="scientific">Protopolystoma xenopodis</name>
    <dbReference type="NCBI Taxonomy" id="117903"/>
    <lineage>
        <taxon>Eukaryota</taxon>
        <taxon>Metazoa</taxon>
        <taxon>Spiralia</taxon>
        <taxon>Lophotrochozoa</taxon>
        <taxon>Platyhelminthes</taxon>
        <taxon>Monogenea</taxon>
        <taxon>Polyopisthocotylea</taxon>
        <taxon>Polystomatidea</taxon>
        <taxon>Polystomatidae</taxon>
        <taxon>Protopolystoma</taxon>
    </lineage>
</organism>
<gene>
    <name evidence="1" type="ORF">PXEA_LOCUS23975</name>
</gene>
<reference evidence="1" key="1">
    <citation type="submission" date="2018-11" db="EMBL/GenBank/DDBJ databases">
        <authorList>
            <consortium name="Pathogen Informatics"/>
        </authorList>
    </citation>
    <scope>NUCLEOTIDE SEQUENCE</scope>
</reference>
<keyword evidence="2" id="KW-1185">Reference proteome</keyword>